<feature type="compositionally biased region" description="Low complexity" evidence="2">
    <location>
        <begin position="51"/>
        <end position="61"/>
    </location>
</feature>
<dbReference type="PANTHER" id="PTHR43215">
    <property type="entry name" value="RADIAL SPOKE HEAD 1 HOMOLOG"/>
    <property type="match status" value="1"/>
</dbReference>
<dbReference type="Gene3D" id="2.20.110.10">
    <property type="entry name" value="Histone H3 K4-specific methyltransferase SET7/9 N-terminal domain"/>
    <property type="match status" value="3"/>
</dbReference>
<gene>
    <name evidence="3" type="ORF">TTHERM_00043930</name>
</gene>
<feature type="compositionally biased region" description="Polar residues" evidence="2">
    <location>
        <begin position="84"/>
        <end position="99"/>
    </location>
</feature>
<evidence type="ECO:0000256" key="2">
    <source>
        <dbReference type="SAM" id="MobiDB-lite"/>
    </source>
</evidence>
<feature type="region of interest" description="Disordered" evidence="2">
    <location>
        <begin position="34"/>
        <end position="104"/>
    </location>
</feature>
<dbReference type="SMART" id="SM00698">
    <property type="entry name" value="MORN"/>
    <property type="match status" value="7"/>
</dbReference>
<dbReference type="RefSeq" id="XP_001014586.1">
    <property type="nucleotide sequence ID" value="XM_001014586.1"/>
</dbReference>
<dbReference type="Proteomes" id="UP000009168">
    <property type="component" value="Unassembled WGS sequence"/>
</dbReference>
<feature type="compositionally biased region" description="Low complexity" evidence="2">
    <location>
        <begin position="69"/>
        <end position="83"/>
    </location>
</feature>
<evidence type="ECO:0000256" key="1">
    <source>
        <dbReference type="ARBA" id="ARBA00022737"/>
    </source>
</evidence>
<dbReference type="GeneID" id="7841283"/>
<dbReference type="STRING" id="312017.Q23DV0"/>
<protein>
    <submittedName>
        <fullName evidence="3">MORN motif protein</fullName>
    </submittedName>
</protein>
<proteinExistence type="predicted"/>
<dbReference type="KEGG" id="tet:TTHERM_00043930"/>
<keyword evidence="1" id="KW-0677">Repeat</keyword>
<dbReference type="InParanoid" id="Q23DV0"/>
<dbReference type="InterPro" id="IPR003409">
    <property type="entry name" value="MORN"/>
</dbReference>
<evidence type="ECO:0000313" key="3">
    <source>
        <dbReference type="EMBL" id="EAR94500.1"/>
    </source>
</evidence>
<organism evidence="3 4">
    <name type="scientific">Tetrahymena thermophila (strain SB210)</name>
    <dbReference type="NCBI Taxonomy" id="312017"/>
    <lineage>
        <taxon>Eukaryota</taxon>
        <taxon>Sar</taxon>
        <taxon>Alveolata</taxon>
        <taxon>Ciliophora</taxon>
        <taxon>Intramacronucleata</taxon>
        <taxon>Oligohymenophorea</taxon>
        <taxon>Hymenostomatida</taxon>
        <taxon>Tetrahymenina</taxon>
        <taxon>Tetrahymenidae</taxon>
        <taxon>Tetrahymena</taxon>
    </lineage>
</organism>
<dbReference type="EMBL" id="GG662712">
    <property type="protein sequence ID" value="EAR94500.1"/>
    <property type="molecule type" value="Genomic_DNA"/>
</dbReference>
<evidence type="ECO:0000313" key="4">
    <source>
        <dbReference type="Proteomes" id="UP000009168"/>
    </source>
</evidence>
<dbReference type="Pfam" id="PF02493">
    <property type="entry name" value="MORN"/>
    <property type="match status" value="8"/>
</dbReference>
<dbReference type="eggNOG" id="KOG0231">
    <property type="taxonomic scope" value="Eukaryota"/>
</dbReference>
<keyword evidence="4" id="KW-1185">Reference proteome</keyword>
<dbReference type="HOGENOM" id="CLU_546913_0_0_1"/>
<name>Q23DV0_TETTS</name>
<dbReference type="AlphaFoldDB" id="Q23DV0"/>
<sequence>MGNNCCFSMKYRIENGEKREILLVQQQSIVDDKQIDLNDSNPQLTNKEHPSSQSSSVQNSSRAYKKNDMNTTQNTTTDQKSTQACPQSGEVNQGFNQKKASPPIENENQFYSQDKHLIRPDFHVFNEIFQKQASKPLSASEKQIQMEKKLTMLENYINDQQQPEYNFMLVQQQPSITNQFNCEKDVDDKSIKQDLPNATPYYKTIESQYFDKFSFDAFLKVIDQMQQNSLKDGSTQSLSTSINQLNTINYDKLIKTYDNGDVYIGNLNENNQREGHGKLLGQNGIYYEGEWGNDKYDGKGTLIEFEKSCVKGNFRNGLPHGNCLQIKLIKKPKEYKKRETNDLDFDEWSKKNSLLTINSEFQSFLIVKYKGEFYNGLKQGNGELVIEKVLRYVGGFANDKFEGYGICVYTNGNIYEGQWVNDKREGKGSEIWKSGKQYQGEYMNDQFHGYGQLVNEKEEIYEGYWYKGEMEGQGILTKPNKNPIYGQWQNGTLVSCIPL</sequence>
<dbReference type="PANTHER" id="PTHR43215:SF14">
    <property type="entry name" value="RADIAL SPOKE HEAD 1 HOMOLOG"/>
    <property type="match status" value="1"/>
</dbReference>
<dbReference type="SUPFAM" id="SSF82185">
    <property type="entry name" value="Histone H3 K4-specific methyltransferase SET7/9 N-terminal domain"/>
    <property type="match status" value="2"/>
</dbReference>
<accession>Q23DV0</accession>
<reference evidence="3" key="1">
    <citation type="submission" date="2008-09" db="EMBL/GenBank/DDBJ databases">
        <authorList>
            <person name="Eisen J.A."/>
            <person name="Wu M."/>
            <person name="Wu D."/>
            <person name="Nierman W.C."/>
            <person name="Orias E."/>
            <person name="Delcher A.L."/>
            <person name="Salzberg S.L."/>
        </authorList>
    </citation>
    <scope>NUCLEOTIDE SEQUENCE</scope>
    <source>
        <strain evidence="3">SB210</strain>
    </source>
</reference>
<reference evidence="3" key="2">
    <citation type="submission" date="2014-02" db="EMBL/GenBank/DDBJ databases">
        <title>Annotation update of Tetrahymena thermophila SB210.</title>
        <authorList>
            <person name="Bidwell S."/>
            <person name="Michalis H.M."/>
            <person name="Zafar N."/>
            <person name="Joardar V."/>
            <person name="Miao W."/>
            <person name="Russ C."/>
            <person name="Eisen J."/>
            <person name="Wu M."/>
            <person name="Wu D."/>
            <person name="Nierman W."/>
            <person name="Orias E."/>
            <person name="Delcher A."/>
            <person name="Salzberg S."/>
            <person name="Coyne R."/>
        </authorList>
    </citation>
    <scope>NUCLEOTIDE SEQUENCE</scope>
    <source>
        <strain evidence="3">SB210</strain>
    </source>
</reference>